<dbReference type="InterPro" id="IPR016024">
    <property type="entry name" value="ARM-type_fold"/>
</dbReference>
<evidence type="ECO:0000313" key="6">
    <source>
        <dbReference type="EMBL" id="KAF5908091.1"/>
    </source>
</evidence>
<evidence type="ECO:0000313" key="7">
    <source>
        <dbReference type="Proteomes" id="UP000727407"/>
    </source>
</evidence>
<evidence type="ECO:0000256" key="4">
    <source>
        <dbReference type="SAM" id="MobiDB-lite"/>
    </source>
</evidence>
<dbReference type="PANTHER" id="PTHR23253:SF9">
    <property type="entry name" value="EUKARYOTIC TRANSLATION INITIATION FACTOR 4 GAMMA 2"/>
    <property type="match status" value="1"/>
</dbReference>
<dbReference type="PANTHER" id="PTHR23253">
    <property type="entry name" value="EUKARYOTIC TRANSLATION INITIATION FACTOR 4 GAMMA"/>
    <property type="match status" value="1"/>
</dbReference>
<dbReference type="GO" id="GO:0016281">
    <property type="term" value="C:eukaryotic translation initiation factor 4F complex"/>
    <property type="evidence" value="ECO:0007669"/>
    <property type="project" value="TreeGrafter"/>
</dbReference>
<dbReference type="Proteomes" id="UP000727407">
    <property type="component" value="Unassembled WGS sequence"/>
</dbReference>
<dbReference type="Pfam" id="PF02854">
    <property type="entry name" value="MIF4G"/>
    <property type="match status" value="1"/>
</dbReference>
<accession>A0A8J4UJ48</accession>
<dbReference type="Gene3D" id="1.25.40.180">
    <property type="match status" value="1"/>
</dbReference>
<keyword evidence="3" id="KW-0648">Protein biosynthesis</keyword>
<keyword evidence="2" id="KW-0396">Initiation factor</keyword>
<protein>
    <submittedName>
        <fullName evidence="6">Sorting nexin-10A-like</fullName>
    </submittedName>
</protein>
<dbReference type="EMBL" id="QNUK01000016">
    <property type="protein sequence ID" value="KAF5908091.1"/>
    <property type="molecule type" value="Genomic_DNA"/>
</dbReference>
<proteinExistence type="inferred from homology"/>
<dbReference type="OrthoDB" id="5227681at2759"/>
<comment type="similarity">
    <text evidence="1">Belongs to the eukaryotic initiation factor 4G family.</text>
</comment>
<gene>
    <name evidence="6" type="ORF">DAT39_002217</name>
</gene>
<feature type="non-terminal residue" evidence="6">
    <location>
        <position position="247"/>
    </location>
</feature>
<evidence type="ECO:0000256" key="1">
    <source>
        <dbReference type="ARBA" id="ARBA00005775"/>
    </source>
</evidence>
<dbReference type="GO" id="GO:0003743">
    <property type="term" value="F:translation initiation factor activity"/>
    <property type="evidence" value="ECO:0007669"/>
    <property type="project" value="UniProtKB-KW"/>
</dbReference>
<reference evidence="6" key="1">
    <citation type="submission" date="2020-07" db="EMBL/GenBank/DDBJ databases">
        <title>Clarias magur genome sequencing, assembly and annotation.</title>
        <authorList>
            <person name="Kushwaha B."/>
            <person name="Kumar R."/>
            <person name="Das P."/>
            <person name="Joshi C.G."/>
            <person name="Kumar D."/>
            <person name="Nagpure N.S."/>
            <person name="Pandey M."/>
            <person name="Agarwal S."/>
            <person name="Srivastava S."/>
            <person name="Singh M."/>
            <person name="Sahoo L."/>
            <person name="Jayasankar P."/>
            <person name="Meher P.K."/>
            <person name="Koringa P.G."/>
            <person name="Iquebal M.A."/>
            <person name="Das S.P."/>
            <person name="Bit A."/>
            <person name="Patnaik S."/>
            <person name="Patel N."/>
            <person name="Shah T.M."/>
            <person name="Hinsu A."/>
            <person name="Jena J.K."/>
        </authorList>
    </citation>
    <scope>NUCLEOTIDE SEQUENCE</scope>
    <source>
        <strain evidence="6">CIFAMagur01</strain>
        <tissue evidence="6">Testis</tissue>
    </source>
</reference>
<organism evidence="6 7">
    <name type="scientific">Clarias magur</name>
    <name type="common">Asian catfish</name>
    <name type="synonym">Macropteronotus magur</name>
    <dbReference type="NCBI Taxonomy" id="1594786"/>
    <lineage>
        <taxon>Eukaryota</taxon>
        <taxon>Metazoa</taxon>
        <taxon>Chordata</taxon>
        <taxon>Craniata</taxon>
        <taxon>Vertebrata</taxon>
        <taxon>Euteleostomi</taxon>
        <taxon>Actinopterygii</taxon>
        <taxon>Neopterygii</taxon>
        <taxon>Teleostei</taxon>
        <taxon>Ostariophysi</taxon>
        <taxon>Siluriformes</taxon>
        <taxon>Clariidae</taxon>
        <taxon>Clarias</taxon>
    </lineage>
</organism>
<dbReference type="InterPro" id="IPR003890">
    <property type="entry name" value="MIF4G-like_typ-3"/>
</dbReference>
<evidence type="ECO:0000256" key="2">
    <source>
        <dbReference type="ARBA" id="ARBA00022540"/>
    </source>
</evidence>
<dbReference type="GO" id="GO:0003729">
    <property type="term" value="F:mRNA binding"/>
    <property type="evidence" value="ECO:0007669"/>
    <property type="project" value="TreeGrafter"/>
</dbReference>
<evidence type="ECO:0000256" key="3">
    <source>
        <dbReference type="ARBA" id="ARBA00022917"/>
    </source>
</evidence>
<feature type="region of interest" description="Disordered" evidence="4">
    <location>
        <begin position="86"/>
        <end position="122"/>
    </location>
</feature>
<name>A0A8J4UJ48_CLAMG</name>
<dbReference type="SUPFAM" id="SSF48371">
    <property type="entry name" value="ARM repeat"/>
    <property type="match status" value="1"/>
</dbReference>
<feature type="domain" description="MIF4G" evidence="5">
    <location>
        <begin position="184"/>
        <end position="243"/>
    </location>
</feature>
<evidence type="ECO:0000259" key="5">
    <source>
        <dbReference type="Pfam" id="PF02854"/>
    </source>
</evidence>
<sequence length="247" mass="30244">SLLPYHRLSPDEKHFSAICSDISEMEDMRDMRSLIKKEFVNVWVRDPQLHREDYWHTHIDYEICLHGFEQQREAHSILLQKHDEMKRGRDEMKRGRDEMKEERDEMKEERDEMKEERDEVKVKHDEMKVKHDEMKVKHDEMKENNIIERIHNGMKEKNDRMEKNNVMKEMHDVMKKDIQKTEYDQHMFAEMDKVKKRARCLGNITFFCELFKRKMVTEQTMHECISKLLKNPSMDNLDCYSYLICNI</sequence>
<comment type="caution">
    <text evidence="6">The sequence shown here is derived from an EMBL/GenBank/DDBJ whole genome shotgun (WGS) entry which is preliminary data.</text>
</comment>
<keyword evidence="7" id="KW-1185">Reference proteome</keyword>
<dbReference type="AlphaFoldDB" id="A0A8J4UJ48"/>
<feature type="non-terminal residue" evidence="6">
    <location>
        <position position="1"/>
    </location>
</feature>